<dbReference type="EMBL" id="CP066776">
    <property type="protein sequence ID" value="QQL45625.1"/>
    <property type="molecule type" value="Genomic_DNA"/>
</dbReference>
<proteinExistence type="predicted"/>
<sequence>MKVLMVHNLYRVRGGEDESFACESKGLEAAGHSVRRLVFDSSKMSFFERALLPLVQIWSLKGYREVARAVEEFQPDVVHFQNTFPLVSRSAYFACRRAKVPVVQSLRNFRFLCPGDRVFFPGQEVAGERSYGCGSLRASYYKGSALATGFLKLGNWLHRKMGTVEMDGVTYVAPSSFVRSQFVEGGWNPDRIRVKPNVVPPSGEGRLNRTRSGAVFVGRLSEEKGLRELLNAWEHVDSDQPLTIIGDGPLVGEVEAAAEQDRRIRYLGRLKLEDALQHVAEARVLVQLSNCCETFGRSIAEAFSVGTPVIASVGGAFEELVDRSRGGLLPPEQDHMCARAISRLLDMPEAEWDKLSDGAREFYRLTLSPDLVTEQLVDVYRRAINNKNVR</sequence>
<dbReference type="Proteomes" id="UP000475117">
    <property type="component" value="Chromosome"/>
</dbReference>
<gene>
    <name evidence="2" type="ORF">G3M56_003280</name>
</gene>
<dbReference type="Pfam" id="PF13692">
    <property type="entry name" value="Glyco_trans_1_4"/>
    <property type="match status" value="1"/>
</dbReference>
<dbReference type="InterPro" id="IPR050194">
    <property type="entry name" value="Glycosyltransferase_grp1"/>
</dbReference>
<organism evidence="2 3">
    <name type="scientific">Sulfuriroseicoccus oceanibius</name>
    <dbReference type="NCBI Taxonomy" id="2707525"/>
    <lineage>
        <taxon>Bacteria</taxon>
        <taxon>Pseudomonadati</taxon>
        <taxon>Verrucomicrobiota</taxon>
        <taxon>Verrucomicrobiia</taxon>
        <taxon>Verrucomicrobiales</taxon>
        <taxon>Verrucomicrobiaceae</taxon>
        <taxon>Sulfuriroseicoccus</taxon>
    </lineage>
</organism>
<dbReference type="InterPro" id="IPR028098">
    <property type="entry name" value="Glyco_trans_4-like_N"/>
</dbReference>
<dbReference type="KEGG" id="soa:G3M56_003280"/>
<evidence type="ECO:0000313" key="2">
    <source>
        <dbReference type="EMBL" id="QQL45625.1"/>
    </source>
</evidence>
<evidence type="ECO:0000259" key="1">
    <source>
        <dbReference type="Pfam" id="PF13579"/>
    </source>
</evidence>
<reference evidence="2 3" key="1">
    <citation type="submission" date="2020-12" db="EMBL/GenBank/DDBJ databases">
        <title>Sulforoseuscoccus oceanibium gen. nov., sp. nov., a representative of the phylum Verrucomicrobia with special cytoplasmic membrane, and proposal of Sulforoseuscoccusaceae fam. nov.</title>
        <authorList>
            <person name="Xi F."/>
        </authorList>
    </citation>
    <scope>NUCLEOTIDE SEQUENCE [LARGE SCALE GENOMIC DNA]</scope>
    <source>
        <strain evidence="2 3">T37</strain>
    </source>
</reference>
<keyword evidence="2" id="KW-0808">Transferase</keyword>
<keyword evidence="3" id="KW-1185">Reference proteome</keyword>
<evidence type="ECO:0000313" key="3">
    <source>
        <dbReference type="Proteomes" id="UP000475117"/>
    </source>
</evidence>
<dbReference type="PANTHER" id="PTHR45947">
    <property type="entry name" value="SULFOQUINOVOSYL TRANSFERASE SQD2"/>
    <property type="match status" value="1"/>
</dbReference>
<feature type="domain" description="Glycosyltransferase subfamily 4-like N-terminal" evidence="1">
    <location>
        <begin position="25"/>
        <end position="197"/>
    </location>
</feature>
<dbReference type="RefSeq" id="WP_164363273.1">
    <property type="nucleotide sequence ID" value="NZ_CP066776.1"/>
</dbReference>
<dbReference type="Gene3D" id="3.40.50.2000">
    <property type="entry name" value="Glycogen Phosphorylase B"/>
    <property type="match status" value="2"/>
</dbReference>
<accession>A0A6B3LCL2</accession>
<name>A0A6B3LCL2_9BACT</name>
<dbReference type="AlphaFoldDB" id="A0A6B3LCL2"/>
<protein>
    <submittedName>
        <fullName evidence="2">Glycosyltransferase</fullName>
    </submittedName>
</protein>
<dbReference type="SUPFAM" id="SSF53756">
    <property type="entry name" value="UDP-Glycosyltransferase/glycogen phosphorylase"/>
    <property type="match status" value="1"/>
</dbReference>
<dbReference type="Pfam" id="PF13579">
    <property type="entry name" value="Glyco_trans_4_4"/>
    <property type="match status" value="1"/>
</dbReference>
<dbReference type="PANTHER" id="PTHR45947:SF13">
    <property type="entry name" value="TRANSFERASE"/>
    <property type="match status" value="1"/>
</dbReference>
<dbReference type="GO" id="GO:0016757">
    <property type="term" value="F:glycosyltransferase activity"/>
    <property type="evidence" value="ECO:0007669"/>
    <property type="project" value="TreeGrafter"/>
</dbReference>